<feature type="transmembrane region" description="Helical" evidence="1">
    <location>
        <begin position="20"/>
        <end position="40"/>
    </location>
</feature>
<protein>
    <submittedName>
        <fullName evidence="3">ABC-2 type transport system permease protein</fullName>
    </submittedName>
</protein>
<keyword evidence="4" id="KW-1185">Reference proteome</keyword>
<feature type="transmembrane region" description="Helical" evidence="1">
    <location>
        <begin position="177"/>
        <end position="199"/>
    </location>
</feature>
<dbReference type="Pfam" id="PF12679">
    <property type="entry name" value="ABC2_membrane_2"/>
    <property type="match status" value="1"/>
</dbReference>
<feature type="domain" description="ABC-type uncharacterised transport system" evidence="2">
    <location>
        <begin position="453"/>
        <end position="548"/>
    </location>
</feature>
<reference evidence="3 4" key="1">
    <citation type="submission" date="2016-11" db="EMBL/GenBank/DDBJ databases">
        <authorList>
            <person name="Jaros S."/>
            <person name="Januszkiewicz K."/>
            <person name="Wedrychowicz H."/>
        </authorList>
    </citation>
    <scope>NUCLEOTIDE SEQUENCE [LARGE SCALE GENOMIC DNA]</scope>
    <source>
        <strain evidence="3 4">DSM 24787</strain>
    </source>
</reference>
<keyword evidence="1" id="KW-0812">Transmembrane</keyword>
<dbReference type="STRING" id="536979.SAMN04488055_1226"/>
<dbReference type="AlphaFoldDB" id="A0A1N6E0Z4"/>
<evidence type="ECO:0000259" key="2">
    <source>
        <dbReference type="Pfam" id="PF09822"/>
    </source>
</evidence>
<accession>A0A1N6E0Z4</accession>
<keyword evidence="1" id="KW-1133">Transmembrane helix</keyword>
<feature type="transmembrane region" description="Helical" evidence="1">
    <location>
        <begin position="219"/>
        <end position="242"/>
    </location>
</feature>
<dbReference type="InterPro" id="IPR019196">
    <property type="entry name" value="ABC_transp_unknown"/>
</dbReference>
<feature type="transmembrane region" description="Helical" evidence="1">
    <location>
        <begin position="263"/>
        <end position="282"/>
    </location>
</feature>
<proteinExistence type="predicted"/>
<evidence type="ECO:0000313" key="4">
    <source>
        <dbReference type="Proteomes" id="UP000185003"/>
    </source>
</evidence>
<dbReference type="GO" id="GO:0005886">
    <property type="term" value="C:plasma membrane"/>
    <property type="evidence" value="ECO:0007669"/>
    <property type="project" value="UniProtKB-SubCell"/>
</dbReference>
<dbReference type="Proteomes" id="UP000185003">
    <property type="component" value="Unassembled WGS sequence"/>
</dbReference>
<dbReference type="RefSeq" id="WP_074238386.1">
    <property type="nucleotide sequence ID" value="NZ_FSRA01000001.1"/>
</dbReference>
<keyword evidence="1" id="KW-0472">Membrane</keyword>
<dbReference type="Pfam" id="PF09822">
    <property type="entry name" value="ABC_transp_aux"/>
    <property type="match status" value="1"/>
</dbReference>
<sequence>MKIIFRIARQELSLLFHSPVAWLILIVFPVQIGMDFIHYIQMIGRAQRMGNHFSNVTAMIFASPQQGFYPGVKGTLYLYIPLLTMGLISRETHSGSIKLLLSSPIKVRDIVMGKYVAMMGYGALLLLIICLYSISGAFFIDNIDWALLASGSMGLYLLICAYAAIGLFMSSLTSYQVVAAISTLAVLAGLNFIGSLFQGNDAVRGITHFMSISGRTEQFIFGLISTEDAFYFFLVIAFFLAITGMRLQDQREARPAIVRTARYIGLIALCFLTGYISSRPVFTGYIDMTATRAHTLGPQSRELIKSMNKPLKITTYVNILDNNYYLGAPEKKSEDERVLTPYRRFMPDLQMDYVYYYDFSNNKNLYKNYPGESDAAIAKKVADIQSLDYKKVLPPDQIRRTVDLGPEENRLVRLLQYGKERTFLRYYNDIMIYPGEQEFTAALRRVVTPAEIPVITFLTGNGERSITKEGDAALKKFVNELSFRHALINQGFNVDTVNLSYEEIPAATSVLVIADPKMAIPPAAQAKLDQYISSGGNLFVIAEPGSQEILKPILQQLDVQLGETPILEESRDYAPDFILASFSNKVGEITPKLAGYQADSGVVSMAGAVNLQYGQQFGFHTIPLLTAKNGQALAVAAERKIKDKTQRIIVTGDADFMSTGELGRRKPDTWNQLLITESFRWFTYGKFPVNTGAVRSKDVIDSDDDGILTMRVFFFGVIPVSLLIFATVLLLYRKRR</sequence>
<feature type="transmembrane region" description="Helical" evidence="1">
    <location>
        <begin position="115"/>
        <end position="139"/>
    </location>
</feature>
<evidence type="ECO:0000256" key="1">
    <source>
        <dbReference type="SAM" id="Phobius"/>
    </source>
</evidence>
<gene>
    <name evidence="3" type="ORF">SAMN04488055_1226</name>
</gene>
<feature type="transmembrane region" description="Helical" evidence="1">
    <location>
        <begin position="145"/>
        <end position="165"/>
    </location>
</feature>
<name>A0A1N6E0Z4_9BACT</name>
<organism evidence="3 4">
    <name type="scientific">Chitinophaga niabensis</name>
    <dbReference type="NCBI Taxonomy" id="536979"/>
    <lineage>
        <taxon>Bacteria</taxon>
        <taxon>Pseudomonadati</taxon>
        <taxon>Bacteroidota</taxon>
        <taxon>Chitinophagia</taxon>
        <taxon>Chitinophagales</taxon>
        <taxon>Chitinophagaceae</taxon>
        <taxon>Chitinophaga</taxon>
    </lineage>
</organism>
<dbReference type="PANTHER" id="PTHR43471:SF12">
    <property type="entry name" value="HYPOTHETICAL MEMBRANE PROTEIN, CONSERVED"/>
    <property type="match status" value="1"/>
</dbReference>
<dbReference type="GO" id="GO:0140359">
    <property type="term" value="F:ABC-type transporter activity"/>
    <property type="evidence" value="ECO:0007669"/>
    <property type="project" value="InterPro"/>
</dbReference>
<dbReference type="OrthoDB" id="609779at2"/>
<evidence type="ECO:0000313" key="3">
    <source>
        <dbReference type="EMBL" id="SIN76698.1"/>
    </source>
</evidence>
<feature type="transmembrane region" description="Helical" evidence="1">
    <location>
        <begin position="712"/>
        <end position="732"/>
    </location>
</feature>
<dbReference type="PANTHER" id="PTHR43471">
    <property type="entry name" value="ABC TRANSPORTER PERMEASE"/>
    <property type="match status" value="1"/>
</dbReference>
<dbReference type="EMBL" id="FSRA01000001">
    <property type="protein sequence ID" value="SIN76698.1"/>
    <property type="molecule type" value="Genomic_DNA"/>
</dbReference>